<name>A0A6M0H3S7_9CLOT</name>
<evidence type="ECO:0000256" key="5">
    <source>
        <dbReference type="ARBA" id="ARBA00048128"/>
    </source>
</evidence>
<evidence type="ECO:0000313" key="8">
    <source>
        <dbReference type="EMBL" id="NEU04521.1"/>
    </source>
</evidence>
<dbReference type="InterPro" id="IPR005771">
    <property type="entry name" value="GalU_uridylyltTrfase_bac/arc"/>
</dbReference>
<comment type="similarity">
    <text evidence="1 6">Belongs to the UDPGP type 2 family.</text>
</comment>
<organism evidence="8 9">
    <name type="scientific">Clostridium senegalense</name>
    <dbReference type="NCBI Taxonomy" id="1465809"/>
    <lineage>
        <taxon>Bacteria</taxon>
        <taxon>Bacillati</taxon>
        <taxon>Bacillota</taxon>
        <taxon>Clostridia</taxon>
        <taxon>Eubacteriales</taxon>
        <taxon>Clostridiaceae</taxon>
        <taxon>Clostridium</taxon>
    </lineage>
</organism>
<evidence type="ECO:0000259" key="7">
    <source>
        <dbReference type="Pfam" id="PF00483"/>
    </source>
</evidence>
<dbReference type="GO" id="GO:0003983">
    <property type="term" value="F:UTP:glucose-1-phosphate uridylyltransferase activity"/>
    <property type="evidence" value="ECO:0007669"/>
    <property type="project" value="UniProtKB-EC"/>
</dbReference>
<dbReference type="InterPro" id="IPR029044">
    <property type="entry name" value="Nucleotide-diphossugar_trans"/>
</dbReference>
<dbReference type="GO" id="GO:0006011">
    <property type="term" value="P:UDP-alpha-D-glucose metabolic process"/>
    <property type="evidence" value="ECO:0007669"/>
    <property type="project" value="InterPro"/>
</dbReference>
<dbReference type="CDD" id="cd02541">
    <property type="entry name" value="UGPase_prokaryotic"/>
    <property type="match status" value="1"/>
</dbReference>
<dbReference type="InterPro" id="IPR005835">
    <property type="entry name" value="NTP_transferase_dom"/>
</dbReference>
<dbReference type="AlphaFoldDB" id="A0A6M0H3S7"/>
<reference evidence="8 9" key="1">
    <citation type="submission" date="2020-02" db="EMBL/GenBank/DDBJ databases">
        <title>Genome assembly of a novel Clostridium senegalense strain.</title>
        <authorList>
            <person name="Gupta T.B."/>
            <person name="Jauregui R."/>
            <person name="Maclean P."/>
            <person name="Nawarathana A."/>
            <person name="Brightwell G."/>
        </authorList>
    </citation>
    <scope>NUCLEOTIDE SEQUENCE [LARGE SCALE GENOMIC DNA]</scope>
    <source>
        <strain evidence="8 9">AGRFS4</strain>
    </source>
</reference>
<accession>A0A6M0H3S7</accession>
<dbReference type="PANTHER" id="PTHR43197">
    <property type="entry name" value="UTP--GLUCOSE-1-PHOSPHATE URIDYLYLTRANSFERASE"/>
    <property type="match status" value="1"/>
</dbReference>
<dbReference type="NCBIfam" id="TIGR01099">
    <property type="entry name" value="galU"/>
    <property type="match status" value="1"/>
</dbReference>
<evidence type="ECO:0000256" key="2">
    <source>
        <dbReference type="ARBA" id="ARBA00012415"/>
    </source>
</evidence>
<comment type="caution">
    <text evidence="8">The sequence shown here is derived from an EMBL/GenBank/DDBJ whole genome shotgun (WGS) entry which is preliminary data.</text>
</comment>
<dbReference type="EMBL" id="JAAGPU010000009">
    <property type="protein sequence ID" value="NEU04521.1"/>
    <property type="molecule type" value="Genomic_DNA"/>
</dbReference>
<keyword evidence="9" id="KW-1185">Reference proteome</keyword>
<keyword evidence="4 6" id="KW-0548">Nucleotidyltransferase</keyword>
<sequence length="292" mass="33168">MKITKAVIPAAGLGTRFLPVTKAIAKEMLPILDKPTIQYIVEEIVDAGIKDILIITGHNKKAIEDHFDRALELEINLKKNNKRMLLNEINDITNMANIHYIRQKEPKGLGHAILCAKSFIKDEPFGVLLGDDIVYSKEPCIKQLINQFNEKKSTILGVQNVEKDEVYKYGIVDGNIENDRLYKVKSLIEKPSIEVAPSNIAILGRYIITPEIFSILENIKPSKNNEIQLTDALNELSKKESVYAYKFIGKRYDIGDKLGFLKANIEFALRNNDIKNSLKDYLSDLDFNNYNI</sequence>
<evidence type="ECO:0000256" key="6">
    <source>
        <dbReference type="RuleBase" id="RU361259"/>
    </source>
</evidence>
<evidence type="ECO:0000256" key="1">
    <source>
        <dbReference type="ARBA" id="ARBA00006890"/>
    </source>
</evidence>
<dbReference type="Pfam" id="PF00483">
    <property type="entry name" value="NTP_transferase"/>
    <property type="match status" value="1"/>
</dbReference>
<dbReference type="Gene3D" id="3.90.550.10">
    <property type="entry name" value="Spore Coat Polysaccharide Biosynthesis Protein SpsA, Chain A"/>
    <property type="match status" value="1"/>
</dbReference>
<keyword evidence="3 6" id="KW-0808">Transferase</keyword>
<feature type="domain" description="Nucleotidyl transferase" evidence="7">
    <location>
        <begin position="5"/>
        <end position="264"/>
    </location>
</feature>
<protein>
    <recommendedName>
        <fullName evidence="2 6">UTP--glucose-1-phosphate uridylyltransferase</fullName>
        <ecNumber evidence="2 6">2.7.7.9</ecNumber>
    </recommendedName>
    <alternativeName>
        <fullName evidence="6">UDP-glucose pyrophosphorylase</fullName>
    </alternativeName>
</protein>
<dbReference type="EC" id="2.7.7.9" evidence="2 6"/>
<dbReference type="SUPFAM" id="SSF53448">
    <property type="entry name" value="Nucleotide-diphospho-sugar transferases"/>
    <property type="match status" value="1"/>
</dbReference>
<dbReference type="Proteomes" id="UP000481872">
    <property type="component" value="Unassembled WGS sequence"/>
</dbReference>
<comment type="catalytic activity">
    <reaction evidence="5 6">
        <text>alpha-D-glucose 1-phosphate + UTP + H(+) = UDP-alpha-D-glucose + diphosphate</text>
        <dbReference type="Rhea" id="RHEA:19889"/>
        <dbReference type="ChEBI" id="CHEBI:15378"/>
        <dbReference type="ChEBI" id="CHEBI:33019"/>
        <dbReference type="ChEBI" id="CHEBI:46398"/>
        <dbReference type="ChEBI" id="CHEBI:58601"/>
        <dbReference type="ChEBI" id="CHEBI:58885"/>
        <dbReference type="EC" id="2.7.7.9"/>
    </reaction>
</comment>
<proteinExistence type="inferred from homology"/>
<evidence type="ECO:0000256" key="4">
    <source>
        <dbReference type="ARBA" id="ARBA00022695"/>
    </source>
</evidence>
<dbReference type="RefSeq" id="WP_199869589.1">
    <property type="nucleotide sequence ID" value="NZ_JAAGPU010000009.1"/>
</dbReference>
<evidence type="ECO:0000313" key="9">
    <source>
        <dbReference type="Proteomes" id="UP000481872"/>
    </source>
</evidence>
<dbReference type="PANTHER" id="PTHR43197:SF1">
    <property type="entry name" value="UTP--GLUCOSE-1-PHOSPHATE URIDYLYLTRANSFERASE"/>
    <property type="match status" value="1"/>
</dbReference>
<evidence type="ECO:0000256" key="3">
    <source>
        <dbReference type="ARBA" id="ARBA00022679"/>
    </source>
</evidence>
<gene>
    <name evidence="8" type="primary">galU</name>
    <name evidence="8" type="ORF">G3M99_06530</name>
</gene>